<proteinExistence type="predicted"/>
<gene>
    <name evidence="1" type="ORF">GIB67_002871</name>
</gene>
<accession>A0A7J7M5C2</accession>
<evidence type="ECO:0000313" key="1">
    <source>
        <dbReference type="EMBL" id="KAF6150089.1"/>
    </source>
</evidence>
<dbReference type="AlphaFoldDB" id="A0A7J7M5C2"/>
<evidence type="ECO:0000313" key="2">
    <source>
        <dbReference type="Proteomes" id="UP000541444"/>
    </source>
</evidence>
<keyword evidence="2" id="KW-1185">Reference proteome</keyword>
<organism evidence="1 2">
    <name type="scientific">Kingdonia uniflora</name>
    <dbReference type="NCBI Taxonomy" id="39325"/>
    <lineage>
        <taxon>Eukaryota</taxon>
        <taxon>Viridiplantae</taxon>
        <taxon>Streptophyta</taxon>
        <taxon>Embryophyta</taxon>
        <taxon>Tracheophyta</taxon>
        <taxon>Spermatophyta</taxon>
        <taxon>Magnoliopsida</taxon>
        <taxon>Ranunculales</taxon>
        <taxon>Circaeasteraceae</taxon>
        <taxon>Kingdonia</taxon>
    </lineage>
</organism>
<sequence>MEIELKEMVTDLESLKRALPDTTHHDLIAKLQQRVEHLTILVKSVPTQRSKVQDMSAEVIDSNPYSRLMALQRMGIVENYERIREFSVAIVVRIYLSFF</sequence>
<dbReference type="Proteomes" id="UP000541444">
    <property type="component" value="Unassembled WGS sequence"/>
</dbReference>
<reference evidence="1 2" key="1">
    <citation type="journal article" date="2020" name="IScience">
        <title>Genome Sequencing of the Endangered Kingdonia uniflora (Circaeasteraceae, Ranunculales) Reveals Potential Mechanisms of Evolutionary Specialization.</title>
        <authorList>
            <person name="Sun Y."/>
            <person name="Deng T."/>
            <person name="Zhang A."/>
            <person name="Moore M.J."/>
            <person name="Landis J.B."/>
            <person name="Lin N."/>
            <person name="Zhang H."/>
            <person name="Zhang X."/>
            <person name="Huang J."/>
            <person name="Zhang X."/>
            <person name="Sun H."/>
            <person name="Wang H."/>
        </authorList>
    </citation>
    <scope>NUCLEOTIDE SEQUENCE [LARGE SCALE GENOMIC DNA]</scope>
    <source>
        <strain evidence="1">TB1705</strain>
        <tissue evidence="1">Leaf</tissue>
    </source>
</reference>
<dbReference type="OrthoDB" id="206053at2759"/>
<dbReference type="EMBL" id="JACGCM010001763">
    <property type="protein sequence ID" value="KAF6150089.1"/>
    <property type="molecule type" value="Genomic_DNA"/>
</dbReference>
<comment type="caution">
    <text evidence="1">The sequence shown here is derived from an EMBL/GenBank/DDBJ whole genome shotgun (WGS) entry which is preliminary data.</text>
</comment>
<name>A0A7J7M5C2_9MAGN</name>
<protein>
    <submittedName>
        <fullName evidence="1">Uncharacterized protein</fullName>
    </submittedName>
</protein>